<organism evidence="11 12">
    <name type="scientific">Pantherophis guttatus</name>
    <name type="common">Corn snake</name>
    <name type="synonym">Elaphe guttata</name>
    <dbReference type="NCBI Taxonomy" id="94885"/>
    <lineage>
        <taxon>Eukaryota</taxon>
        <taxon>Metazoa</taxon>
        <taxon>Chordata</taxon>
        <taxon>Craniata</taxon>
        <taxon>Vertebrata</taxon>
        <taxon>Euteleostomi</taxon>
        <taxon>Lepidosauria</taxon>
        <taxon>Squamata</taxon>
        <taxon>Bifurcata</taxon>
        <taxon>Unidentata</taxon>
        <taxon>Episquamata</taxon>
        <taxon>Toxicofera</taxon>
        <taxon>Serpentes</taxon>
        <taxon>Colubroidea</taxon>
        <taxon>Colubridae</taxon>
        <taxon>Colubrinae</taxon>
        <taxon>Pantherophis</taxon>
    </lineage>
</organism>
<evidence type="ECO:0000256" key="3">
    <source>
        <dbReference type="ARBA" id="ARBA00004991"/>
    </source>
</evidence>
<feature type="compositionally biased region" description="Polar residues" evidence="8">
    <location>
        <begin position="170"/>
        <end position="185"/>
    </location>
</feature>
<feature type="region of interest" description="Disordered" evidence="8">
    <location>
        <begin position="149"/>
        <end position="185"/>
    </location>
</feature>
<dbReference type="Proteomes" id="UP001652622">
    <property type="component" value="Unplaced"/>
</dbReference>
<comment type="catalytic activity">
    <reaction evidence="7">
        <text>sphinganine + octadecanoyl-CoA = N-(octadecanoyl)-sphinganine + CoA + H(+)</text>
        <dbReference type="Rhea" id="RHEA:36547"/>
        <dbReference type="ChEBI" id="CHEBI:15378"/>
        <dbReference type="ChEBI" id="CHEBI:57287"/>
        <dbReference type="ChEBI" id="CHEBI:57394"/>
        <dbReference type="ChEBI" id="CHEBI:57817"/>
        <dbReference type="ChEBI" id="CHEBI:67033"/>
    </reaction>
    <physiologicalReaction direction="left-to-right" evidence="7">
        <dbReference type="Rhea" id="RHEA:36548"/>
    </physiologicalReaction>
</comment>
<evidence type="ECO:0000313" key="12">
    <source>
        <dbReference type="RefSeq" id="XP_060543088.1"/>
    </source>
</evidence>
<evidence type="ECO:0000313" key="11">
    <source>
        <dbReference type="Proteomes" id="UP001652622"/>
    </source>
</evidence>
<dbReference type="Pfam" id="PF03798">
    <property type="entry name" value="TRAM_LAG1_CLN8"/>
    <property type="match status" value="1"/>
</dbReference>
<keyword evidence="6 9" id="KW-0472">Membrane</keyword>
<reference evidence="12" key="1">
    <citation type="submission" date="2025-08" db="UniProtKB">
        <authorList>
            <consortium name="RefSeq"/>
        </authorList>
    </citation>
    <scope>IDENTIFICATION</scope>
    <source>
        <tissue evidence="12">Blood</tissue>
    </source>
</reference>
<evidence type="ECO:0000256" key="2">
    <source>
        <dbReference type="ARBA" id="ARBA00004760"/>
    </source>
</evidence>
<evidence type="ECO:0000256" key="8">
    <source>
        <dbReference type="SAM" id="MobiDB-lite"/>
    </source>
</evidence>
<evidence type="ECO:0000256" key="4">
    <source>
        <dbReference type="ARBA" id="ARBA00022692"/>
    </source>
</evidence>
<evidence type="ECO:0000256" key="5">
    <source>
        <dbReference type="ARBA" id="ARBA00022989"/>
    </source>
</evidence>
<name>A0ABM3Z3X9_PANGU</name>
<sequence>MHQLQNPFVQFSSVAGFLSAYCSPLCHHHPHRLSYCLNYIRIGSLILFLTDFSHCFLMSTKLFSCLKWRKACDTSFLLFAAVFMFIHLVIFPSKILHNTQYYFMEFYQPFFGYYFFNALLMVLQLLYISWSYLICIMIYKFLIHGTMGKDVRKGSEGSEEEDEMGKMTEQKNSTVDGQTTCQLPG</sequence>
<dbReference type="GeneID" id="117660342"/>
<evidence type="ECO:0000259" key="10">
    <source>
        <dbReference type="Pfam" id="PF03798"/>
    </source>
</evidence>
<dbReference type="PANTHER" id="PTHR12560">
    <property type="entry name" value="LONGEVITY ASSURANCE FACTOR 1 LAG1"/>
    <property type="match status" value="1"/>
</dbReference>
<feature type="transmembrane region" description="Helical" evidence="9">
    <location>
        <begin position="71"/>
        <end position="91"/>
    </location>
</feature>
<evidence type="ECO:0000256" key="1">
    <source>
        <dbReference type="ARBA" id="ARBA00004141"/>
    </source>
</evidence>
<keyword evidence="5 9" id="KW-1133">Transmembrane helix</keyword>
<accession>A0ABM3Z3X9</accession>
<protein>
    <submittedName>
        <fullName evidence="12">Ceramide synthase 4-like</fullName>
    </submittedName>
</protein>
<comment type="pathway">
    <text evidence="2">Lipid metabolism; sphingolipid metabolism.</text>
</comment>
<evidence type="ECO:0000256" key="9">
    <source>
        <dbReference type="SAM" id="Phobius"/>
    </source>
</evidence>
<dbReference type="InterPro" id="IPR016439">
    <property type="entry name" value="Lag1/Lac1-like"/>
</dbReference>
<comment type="subcellular location">
    <subcellularLocation>
        <location evidence="1">Membrane</location>
        <topology evidence="1">Multi-pass membrane protein</topology>
    </subcellularLocation>
</comment>
<evidence type="ECO:0000256" key="6">
    <source>
        <dbReference type="ARBA" id="ARBA00023136"/>
    </source>
</evidence>
<feature type="domain" description="TLC" evidence="10">
    <location>
        <begin position="33"/>
        <end position="135"/>
    </location>
</feature>
<dbReference type="InterPro" id="IPR006634">
    <property type="entry name" value="TLC-dom"/>
</dbReference>
<dbReference type="PANTHER" id="PTHR12560:SF6">
    <property type="entry name" value="CERAMIDE SYNTHASE 4"/>
    <property type="match status" value="1"/>
</dbReference>
<proteinExistence type="predicted"/>
<comment type="pathway">
    <text evidence="3">Sphingolipid metabolism.</text>
</comment>
<evidence type="ECO:0000256" key="7">
    <source>
        <dbReference type="ARBA" id="ARBA00049036"/>
    </source>
</evidence>
<dbReference type="RefSeq" id="XP_060543088.1">
    <property type="nucleotide sequence ID" value="XM_060687105.1"/>
</dbReference>
<gene>
    <name evidence="12" type="primary">LOC117660342</name>
</gene>
<feature type="transmembrane region" description="Helical" evidence="9">
    <location>
        <begin position="111"/>
        <end position="139"/>
    </location>
</feature>
<keyword evidence="4 9" id="KW-0812">Transmembrane</keyword>
<keyword evidence="11" id="KW-1185">Reference proteome</keyword>